<dbReference type="Proteomes" id="UP000015001">
    <property type="component" value="Unassembled WGS sequence"/>
</dbReference>
<evidence type="ECO:0000313" key="3">
    <source>
        <dbReference type="Proteomes" id="UP000015001"/>
    </source>
</evidence>
<sequence>MMFNIGLGFVFTPGIIFTMFMLMDSWGGAS</sequence>
<dbReference type="AlphaFoldDB" id="S4MT01"/>
<keyword evidence="1" id="KW-1133">Transmembrane helix</keyword>
<keyword evidence="1" id="KW-0472">Membrane</keyword>
<evidence type="ECO:0000256" key="1">
    <source>
        <dbReference type="SAM" id="Phobius"/>
    </source>
</evidence>
<keyword evidence="3" id="KW-1185">Reference proteome</keyword>
<dbReference type="HOGENOM" id="CLU_3405638_0_0_11"/>
<keyword evidence="1" id="KW-0812">Transmembrane</keyword>
<feature type="transmembrane region" description="Helical" evidence="1">
    <location>
        <begin position="6"/>
        <end position="23"/>
    </location>
</feature>
<proteinExistence type="predicted"/>
<dbReference type="EMBL" id="AOPY01001101">
    <property type="protein sequence ID" value="EPJ42683.1"/>
    <property type="molecule type" value="Genomic_DNA"/>
</dbReference>
<gene>
    <name evidence="2" type="ORF">STAFG_0257</name>
</gene>
<reference evidence="2 3" key="1">
    <citation type="submission" date="2013-02" db="EMBL/GenBank/DDBJ databases">
        <title>Draft Genome Sequence of Streptomyces afghaniensis, Which Produces Compounds of the Julimycin B-Complex.</title>
        <authorList>
            <person name="Gruening B.A."/>
            <person name="Praeg A."/>
            <person name="Erxleben A."/>
            <person name="Guenther S."/>
            <person name="Fiedler H.-P."/>
            <person name="Goodfellow M."/>
            <person name="Mueller M."/>
        </authorList>
    </citation>
    <scope>NUCLEOTIDE SEQUENCE [LARGE SCALE GENOMIC DNA]</scope>
    <source>
        <strain evidence="2 3">772</strain>
    </source>
</reference>
<accession>S4MT01</accession>
<dbReference type="PATRIC" id="fig|1283301.3.peg.244"/>
<comment type="caution">
    <text evidence="2">The sequence shown here is derived from an EMBL/GenBank/DDBJ whole genome shotgun (WGS) entry which is preliminary data.</text>
</comment>
<name>S4MT01_9ACTN</name>
<evidence type="ECO:0000313" key="2">
    <source>
        <dbReference type="EMBL" id="EPJ42683.1"/>
    </source>
</evidence>
<organism evidence="2 3">
    <name type="scientific">Streptomyces afghaniensis 772</name>
    <dbReference type="NCBI Taxonomy" id="1283301"/>
    <lineage>
        <taxon>Bacteria</taxon>
        <taxon>Bacillati</taxon>
        <taxon>Actinomycetota</taxon>
        <taxon>Actinomycetes</taxon>
        <taxon>Kitasatosporales</taxon>
        <taxon>Streptomycetaceae</taxon>
        <taxon>Streptomyces</taxon>
    </lineage>
</organism>
<protein>
    <submittedName>
        <fullName evidence="2">Uncharacterized protein</fullName>
    </submittedName>
</protein>